<dbReference type="EMBL" id="MEWU01000028">
    <property type="protein sequence ID" value="OGC83117.1"/>
    <property type="molecule type" value="Genomic_DNA"/>
</dbReference>
<protein>
    <submittedName>
        <fullName evidence="1">Uncharacterized protein</fullName>
    </submittedName>
</protein>
<evidence type="ECO:0000313" key="1">
    <source>
        <dbReference type="EMBL" id="OGC83117.1"/>
    </source>
</evidence>
<sequence>MGKITELIIRFGSTGSTARWVAKHYLRLKTPQKTDTDVMREIVEFRYKIFNLNHAKEALEDRLSYLDNLTDFTFSILQLEGAIKTTEMPLHLQMTVGTVIMGELRKKGVPGSAITGPK</sequence>
<dbReference type="AlphaFoldDB" id="A0A1F4XN94"/>
<comment type="caution">
    <text evidence="1">The sequence shown here is derived from an EMBL/GenBank/DDBJ whole genome shotgun (WGS) entry which is preliminary data.</text>
</comment>
<gene>
    <name evidence="1" type="ORF">A3D68_01165</name>
</gene>
<evidence type="ECO:0000313" key="2">
    <source>
        <dbReference type="Proteomes" id="UP000177564"/>
    </source>
</evidence>
<dbReference type="Proteomes" id="UP000177564">
    <property type="component" value="Unassembled WGS sequence"/>
</dbReference>
<accession>A0A1F4XN94</accession>
<reference evidence="1 2" key="1">
    <citation type="journal article" date="2016" name="Nat. Commun.">
        <title>Thousands of microbial genomes shed light on interconnected biogeochemical processes in an aquifer system.</title>
        <authorList>
            <person name="Anantharaman K."/>
            <person name="Brown C.T."/>
            <person name="Hug L.A."/>
            <person name="Sharon I."/>
            <person name="Castelle C.J."/>
            <person name="Probst A.J."/>
            <person name="Thomas B.C."/>
            <person name="Singh A."/>
            <person name="Wilkins M.J."/>
            <person name="Karaoz U."/>
            <person name="Brodie E.L."/>
            <person name="Williams K.H."/>
            <person name="Hubbard S.S."/>
            <person name="Banfield J.F."/>
        </authorList>
    </citation>
    <scope>NUCLEOTIDE SEQUENCE [LARGE SCALE GENOMIC DNA]</scope>
</reference>
<name>A0A1F4XN94_9BACT</name>
<organism evidence="1 2">
    <name type="scientific">Candidatus Adlerbacteria bacterium RIFCSPHIGHO2_02_FULL_52_17</name>
    <dbReference type="NCBI Taxonomy" id="1797240"/>
    <lineage>
        <taxon>Bacteria</taxon>
        <taxon>Candidatus Adleribacteriota</taxon>
    </lineage>
</organism>
<proteinExistence type="predicted"/>